<dbReference type="Pfam" id="PF00571">
    <property type="entry name" value="CBS"/>
    <property type="match status" value="2"/>
</dbReference>
<dbReference type="InterPro" id="IPR046342">
    <property type="entry name" value="CBS_dom_sf"/>
</dbReference>
<dbReference type="PANTHER" id="PTHR22777">
    <property type="entry name" value="HEMOLYSIN-RELATED"/>
    <property type="match status" value="1"/>
</dbReference>
<gene>
    <name evidence="7" type="ORF">I2H36_10960</name>
</gene>
<evidence type="ECO:0000256" key="5">
    <source>
        <dbReference type="SAM" id="MobiDB-lite"/>
    </source>
</evidence>
<dbReference type="SMART" id="SM01091">
    <property type="entry name" value="CorC_HlyC"/>
    <property type="match status" value="1"/>
</dbReference>
<keyword evidence="2" id="KW-0677">Repeat</keyword>
<feature type="compositionally biased region" description="Low complexity" evidence="5">
    <location>
        <begin position="333"/>
        <end position="344"/>
    </location>
</feature>
<evidence type="ECO:0000256" key="4">
    <source>
        <dbReference type="PROSITE-ProRule" id="PRU00703"/>
    </source>
</evidence>
<comment type="similarity">
    <text evidence="1">Belongs to the UPF0053 family. Hemolysin C subfamily.</text>
</comment>
<keyword evidence="8" id="KW-1185">Reference proteome</keyword>
<dbReference type="InterPro" id="IPR016169">
    <property type="entry name" value="FAD-bd_PCMH_sub2"/>
</dbReference>
<evidence type="ECO:0000313" key="7">
    <source>
        <dbReference type="EMBL" id="MBF9196561.1"/>
    </source>
</evidence>
<feature type="domain" description="CBS" evidence="6">
    <location>
        <begin position="170"/>
        <end position="230"/>
    </location>
</feature>
<dbReference type="Gene3D" id="3.30.465.10">
    <property type="match status" value="1"/>
</dbReference>
<keyword evidence="3 4" id="KW-0129">CBS domain</keyword>
<comment type="caution">
    <text evidence="7">The sequence shown here is derived from an EMBL/GenBank/DDBJ whole genome shotgun (WGS) entry which is preliminary data.</text>
</comment>
<feature type="region of interest" description="Disordered" evidence="5">
    <location>
        <begin position="324"/>
        <end position="344"/>
    </location>
</feature>
<dbReference type="SUPFAM" id="SSF56176">
    <property type="entry name" value="FAD-binding/transporter-associated domain-like"/>
    <property type="match status" value="1"/>
</dbReference>
<dbReference type="Pfam" id="PF03471">
    <property type="entry name" value="CorC_HlyC"/>
    <property type="match status" value="1"/>
</dbReference>
<dbReference type="Proteomes" id="UP000611708">
    <property type="component" value="Unassembled WGS sequence"/>
</dbReference>
<accession>A0ABS0HTG4</accession>
<dbReference type="InterPro" id="IPR036318">
    <property type="entry name" value="FAD-bd_PCMH-like_sf"/>
</dbReference>
<organism evidence="7 8">
    <name type="scientific">Microvirga terrestris</name>
    <dbReference type="NCBI Taxonomy" id="2791024"/>
    <lineage>
        <taxon>Bacteria</taxon>
        <taxon>Pseudomonadati</taxon>
        <taxon>Pseudomonadota</taxon>
        <taxon>Alphaproteobacteria</taxon>
        <taxon>Hyphomicrobiales</taxon>
        <taxon>Methylobacteriaceae</taxon>
        <taxon>Microvirga</taxon>
    </lineage>
</organism>
<name>A0ABS0HTG4_9HYPH</name>
<evidence type="ECO:0000259" key="6">
    <source>
        <dbReference type="PROSITE" id="PS51371"/>
    </source>
</evidence>
<dbReference type="SUPFAM" id="SSF54631">
    <property type="entry name" value="CBS-domain pair"/>
    <property type="match status" value="1"/>
</dbReference>
<dbReference type="SMART" id="SM00116">
    <property type="entry name" value="CBS"/>
    <property type="match status" value="2"/>
</dbReference>
<proteinExistence type="inferred from homology"/>
<dbReference type="RefSeq" id="WP_196263909.1">
    <property type="nucleotide sequence ID" value="NZ_JADQDN010000004.1"/>
</dbReference>
<dbReference type="Gene3D" id="3.10.580.10">
    <property type="entry name" value="CBS-domain"/>
    <property type="match status" value="1"/>
</dbReference>
<evidence type="ECO:0000256" key="2">
    <source>
        <dbReference type="ARBA" id="ARBA00022737"/>
    </source>
</evidence>
<dbReference type="CDD" id="cd04590">
    <property type="entry name" value="CBS_pair_CorC_HlyC_assoc"/>
    <property type="match status" value="1"/>
</dbReference>
<evidence type="ECO:0000256" key="1">
    <source>
        <dbReference type="ARBA" id="ARBA00006446"/>
    </source>
</evidence>
<sequence length="344" mass="37819">MNEDRSRSERPVRTLTETDDTRDHWYDRVLTRLGLKPRESIRHDLEDVLAETVEDTDFSPQERAMLKNVLSFHRIRVEDVMVPRADIVAVAAETNLGELLNLFRTAGHSRLPVYGETLDDPKGMVHIRDFLDFIAMRADGGASEAGAGDETSPPSLGQIDLSMTLASANILRPVLFVPRSMPAIDLLVRMQATRTHMALVIDEYGGTDGLVSIEDLVEMVVGDIEDEHDEDATLTVTQAADGTYIADARASLDEVKEMLGVDLTEEEGAEDIDTIGGFIVTLAGRVPSRSEVIVGPAGLEFEVLDADPRRVKRLRIHRRTVASTEVEITEGQPAAPRPESAAAE</sequence>
<evidence type="ECO:0000313" key="8">
    <source>
        <dbReference type="Proteomes" id="UP000611708"/>
    </source>
</evidence>
<feature type="domain" description="CBS" evidence="6">
    <location>
        <begin position="81"/>
        <end position="143"/>
    </location>
</feature>
<reference evidence="7 8" key="1">
    <citation type="submission" date="2020-11" db="EMBL/GenBank/DDBJ databases">
        <authorList>
            <person name="Kim M.K."/>
        </authorList>
    </citation>
    <scope>NUCLEOTIDE SEQUENCE [LARGE SCALE GENOMIC DNA]</scope>
    <source>
        <strain evidence="7 8">BT290</strain>
    </source>
</reference>
<protein>
    <submittedName>
        <fullName evidence="7">HlyC/CorC family transporter</fullName>
    </submittedName>
</protein>
<dbReference type="PROSITE" id="PS51371">
    <property type="entry name" value="CBS"/>
    <property type="match status" value="2"/>
</dbReference>
<dbReference type="InterPro" id="IPR044751">
    <property type="entry name" value="Ion_transp-like_CBS"/>
</dbReference>
<dbReference type="EMBL" id="JADQDN010000004">
    <property type="protein sequence ID" value="MBF9196561.1"/>
    <property type="molecule type" value="Genomic_DNA"/>
</dbReference>
<dbReference type="InterPro" id="IPR005170">
    <property type="entry name" value="Transptr-assoc_dom"/>
</dbReference>
<dbReference type="InterPro" id="IPR000644">
    <property type="entry name" value="CBS_dom"/>
</dbReference>
<evidence type="ECO:0000256" key="3">
    <source>
        <dbReference type="ARBA" id="ARBA00023122"/>
    </source>
</evidence>
<dbReference type="PANTHER" id="PTHR22777:SF27">
    <property type="entry name" value="MAGNESIUM AND COBALT EFFLUX PROTEIN CORC"/>
    <property type="match status" value="1"/>
</dbReference>